<accession>A0A543B1Z2</accession>
<keyword evidence="2" id="KW-0479">Metal-binding</keyword>
<dbReference type="GO" id="GO:0016491">
    <property type="term" value="F:oxidoreductase activity"/>
    <property type="evidence" value="ECO:0007669"/>
    <property type="project" value="UniProtKB-KW"/>
</dbReference>
<dbReference type="Gene3D" id="3.40.50.720">
    <property type="entry name" value="NAD(P)-binding Rossmann-like Domain"/>
    <property type="match status" value="1"/>
</dbReference>
<feature type="domain" description="Alcohol dehydrogenase-like N-terminal" evidence="5">
    <location>
        <begin position="25"/>
        <end position="140"/>
    </location>
</feature>
<dbReference type="RefSeq" id="WP_142043728.1">
    <property type="nucleotide sequence ID" value="NZ_JBHTGS010000002.1"/>
</dbReference>
<reference evidence="7 8" key="1">
    <citation type="submission" date="2019-06" db="EMBL/GenBank/DDBJ databases">
        <title>Sequencing the genomes of 1000 actinobacteria strains.</title>
        <authorList>
            <person name="Klenk H.-P."/>
        </authorList>
    </citation>
    <scope>NUCLEOTIDE SEQUENCE [LARGE SCALE GENOMIC DNA]</scope>
    <source>
        <strain evidence="7 8">DSM 45928</strain>
    </source>
</reference>
<dbReference type="PANTHER" id="PTHR43189">
    <property type="entry name" value="ZINC-TYPE ALCOHOL DEHYDROGENASE-LIKE PROTEIN C1198.01-RELATED"/>
    <property type="match status" value="1"/>
</dbReference>
<keyword evidence="3" id="KW-0862">Zinc</keyword>
<keyword evidence="8" id="KW-1185">Reference proteome</keyword>
<dbReference type="InterPro" id="IPR011032">
    <property type="entry name" value="GroES-like_sf"/>
</dbReference>
<feature type="domain" description="Glucose dehydrogenase C-terminal" evidence="6">
    <location>
        <begin position="145"/>
        <end position="348"/>
    </location>
</feature>
<evidence type="ECO:0000256" key="1">
    <source>
        <dbReference type="ARBA" id="ARBA00001947"/>
    </source>
</evidence>
<dbReference type="InterPro" id="IPR036291">
    <property type="entry name" value="NAD(P)-bd_dom_sf"/>
</dbReference>
<dbReference type="SUPFAM" id="SSF51735">
    <property type="entry name" value="NAD(P)-binding Rossmann-fold domains"/>
    <property type="match status" value="1"/>
</dbReference>
<evidence type="ECO:0000256" key="2">
    <source>
        <dbReference type="ARBA" id="ARBA00022723"/>
    </source>
</evidence>
<protein>
    <submittedName>
        <fullName evidence="7">Threonine dehydrogenase-like Zn-dependent dehydrogenase</fullName>
    </submittedName>
</protein>
<comment type="caution">
    <text evidence="7">The sequence shown here is derived from an EMBL/GenBank/DDBJ whole genome shotgun (WGS) entry which is preliminary data.</text>
</comment>
<dbReference type="PANTHER" id="PTHR43189:SF2">
    <property type="entry name" value="GLUCOSE 1-DEHYDROGENASE"/>
    <property type="match status" value="1"/>
</dbReference>
<evidence type="ECO:0000256" key="4">
    <source>
        <dbReference type="ARBA" id="ARBA00023002"/>
    </source>
</evidence>
<dbReference type="InParanoid" id="A0A543B1Z2"/>
<dbReference type="AlphaFoldDB" id="A0A543B1Z2"/>
<dbReference type="GO" id="GO:0046872">
    <property type="term" value="F:metal ion binding"/>
    <property type="evidence" value="ECO:0007669"/>
    <property type="project" value="UniProtKB-KW"/>
</dbReference>
<dbReference type="OrthoDB" id="9797931at2"/>
<evidence type="ECO:0000259" key="5">
    <source>
        <dbReference type="Pfam" id="PF08240"/>
    </source>
</evidence>
<gene>
    <name evidence="7" type="ORF">FB566_4450</name>
</gene>
<name>A0A543B1Z2_9ACTN</name>
<sequence>MRALTVLAGQPDSLTVVDVPEPEPGPNELLVEGLAVGVCGTDREIAAAEYGEAPPGEDRLIIGHESLGRVMTAPEGSGFQPGDQVVGVVRRPDPVPCGACAQGSFDMCRNGRYTERGIKGINGYASQRWTVPVDYAIAVPAELGELAILVEPASVLAKAWDQVQLVGSRSWFEPRTVLVTGAGPIGLLAAMFGAQRGMDVHVLDRVTEGLKPQLVAELGATYHSEGIAELARHLEPDVVIEATGAPSIVGEAMTITGPYGIVCVTGVSAPGKTTPVDLGAINREIVLDNDVVIGSVNANRGHYATAAQALAAADPAWLTKLISRRVRLADYAAAFEPQDGDVKVVITL</sequence>
<organism evidence="7 8">
    <name type="scientific">Stackebrandtia endophytica</name>
    <dbReference type="NCBI Taxonomy" id="1496996"/>
    <lineage>
        <taxon>Bacteria</taxon>
        <taxon>Bacillati</taxon>
        <taxon>Actinomycetota</taxon>
        <taxon>Actinomycetes</taxon>
        <taxon>Glycomycetales</taxon>
        <taxon>Glycomycetaceae</taxon>
        <taxon>Stackebrandtia</taxon>
    </lineage>
</organism>
<evidence type="ECO:0000259" key="6">
    <source>
        <dbReference type="Pfam" id="PF16912"/>
    </source>
</evidence>
<dbReference type="InterPro" id="IPR013154">
    <property type="entry name" value="ADH-like_N"/>
</dbReference>
<evidence type="ECO:0000313" key="8">
    <source>
        <dbReference type="Proteomes" id="UP000317043"/>
    </source>
</evidence>
<dbReference type="Pfam" id="PF16912">
    <property type="entry name" value="Glu_dehyd_C"/>
    <property type="match status" value="1"/>
</dbReference>
<dbReference type="InterPro" id="IPR031640">
    <property type="entry name" value="Glu_dehyd_C"/>
</dbReference>
<dbReference type="Gene3D" id="3.90.180.10">
    <property type="entry name" value="Medium-chain alcohol dehydrogenases, catalytic domain"/>
    <property type="match status" value="1"/>
</dbReference>
<dbReference type="Pfam" id="PF08240">
    <property type="entry name" value="ADH_N"/>
    <property type="match status" value="1"/>
</dbReference>
<evidence type="ECO:0000313" key="7">
    <source>
        <dbReference type="EMBL" id="TQL78855.1"/>
    </source>
</evidence>
<proteinExistence type="predicted"/>
<keyword evidence="4" id="KW-0560">Oxidoreductase</keyword>
<comment type="cofactor">
    <cofactor evidence="1">
        <name>Zn(2+)</name>
        <dbReference type="ChEBI" id="CHEBI:29105"/>
    </cofactor>
</comment>
<dbReference type="Proteomes" id="UP000317043">
    <property type="component" value="Unassembled WGS sequence"/>
</dbReference>
<evidence type="ECO:0000256" key="3">
    <source>
        <dbReference type="ARBA" id="ARBA00022833"/>
    </source>
</evidence>
<dbReference type="CDD" id="cd08230">
    <property type="entry name" value="glucose_DH"/>
    <property type="match status" value="1"/>
</dbReference>
<dbReference type="SUPFAM" id="SSF50129">
    <property type="entry name" value="GroES-like"/>
    <property type="match status" value="1"/>
</dbReference>
<dbReference type="EMBL" id="VFOW01000001">
    <property type="protein sequence ID" value="TQL78855.1"/>
    <property type="molecule type" value="Genomic_DNA"/>
</dbReference>